<dbReference type="InterPro" id="IPR003601">
    <property type="entry name" value="Topo_IA_2"/>
</dbReference>
<dbReference type="InterPro" id="IPR013497">
    <property type="entry name" value="Topo_IA_cen"/>
</dbReference>
<dbReference type="GO" id="GO:0006281">
    <property type="term" value="P:DNA repair"/>
    <property type="evidence" value="ECO:0007669"/>
    <property type="project" value="TreeGrafter"/>
</dbReference>
<dbReference type="InterPro" id="IPR006171">
    <property type="entry name" value="TOPRIM_dom"/>
</dbReference>
<dbReference type="PANTHER" id="PTHR11390">
    <property type="entry name" value="PROKARYOTIC DNA TOPOISOMERASE"/>
    <property type="match status" value="1"/>
</dbReference>
<evidence type="ECO:0000256" key="9">
    <source>
        <dbReference type="ARBA" id="ARBA00023235"/>
    </source>
</evidence>
<dbReference type="Gene3D" id="3.40.50.140">
    <property type="match status" value="1"/>
</dbReference>
<dbReference type="InterPro" id="IPR001878">
    <property type="entry name" value="Znf_CCHC"/>
</dbReference>
<sequence>RLGLHGGGHSSTLAQDQPILRVGADEGDPRILQQTSSTLANHLYLVLRQPLDEGRLPSAWKEAIVTPIYKTGSYRPISLTSVPCKVMEPILKRAVLDHLTSSDLISPAQHGFLPNRSCVTNMPVFMDSLTQAKDHVLASPCLLFADDLKPWIFNASALQMDVDAAKQWSLDWHLPLNAENHGKQRMIVRRNTWPNHLSFRCWMYSPMEVPFAQPKIRILIASLRFRRAMDLTQRALQIRALTSFVTLKSVLIQLPKYVKCSKTSSISPWIPTQFFSSTLHFAGVKRMLNHESELFRLPNIACITMRSDPRRAMSSAYSISVSGRPGSTSTPQALEADDESSMIESMTKLKRKGERGHHLMCTLHGVIGIKWLNTLFVPKRQCEMRILNVAEKNDAAKNIAEILSGGRINRREGLSKFNKIYEFAYNFGGAHATMVMTSVSGHLLNYEFSPAFKSWHASDPLVLFDAPVSKGVIKDGEPIKETLQREVRRCNRLIIWTDCDREGENIGVEIVNVCREVTSSPSLVVESSNSPSIFLTVKPNIEVFRAKFSEITPVAITRAVNQLSVPDYRVSAAVDGRQELDLRIGAAFTRFQTLRLRRVFPRALSNQLISYGSCQFPTLGFVVERFREVDRFIPEPFWRIVVPFSIYLTFITCSSSYTPPFIPCLWMLLFLFGYAIAEYCSRCFSHLTVVMSDVSTDSCFSLFEVTAEHNGKAVDFQWKRGRLFDHDACKAYYEHLLENRYGQVIEVVKRPKSKFRPVALDTVELEKLATRKLRIGAKAAMQLAERLYTRGFISYPRTETNIFPPNLDLATLVRLQTQDNRWSDFASRILQTGVNPRNGKSTDKAHPPIHPLKAGAGLQGDEARLFELITRHFLACVSADAQGAETLVRLCVGKPSVPDASSRSTLLSSEDGEIFDAKGLVILQSNYLEVYIYDRWVERDMPDFQLGAWLLPTNIEIISGQTSPPPLLTEADLIALMDRHGIGTDATHAEHIETIKQRLYVGLEQGKFLVPGQLGMGLVEGYDSMGFEMSKPHLRAELEADLRLICDGRKTKDEVLRRHLEKYKRLFQQAVAQAFRLDQALAARLEQPAENVSDMTGSIGEISAISGRHPSNTLTSHVTTCPSCSRAVVLKQKRSPQHPLSEVPSNDSNFSSRPDSDRANSWFLSCTGYPLCRYAVWFPDSVVHVRVIHGVSGPEMCPQCRSALNPVDGSARGPFKLGIRLSPNSRLPNGYHQDDPNKEYVMCIFCDTDVQIALGIRIPQVQTMRPQSPPVNPPDSHESSSVIGPVPFSVTHNPSGIPRSSIPVSMLPIQAMTPAHQTFRFPCSSDFTSRGSTRPTQNTPPIDEDAVVCNCGYQSVLLTVKKPGPNQGRLFYRCGGGEAGTCDFFLWKNPPTTDISGPLATSTQHPVSDFPGPEGNLVSSRTPTSAAPNGAPWSTSGLGPSDPGSTVLCRCGEPAKLLRVTKATANQGREFYACPNGRSGGGPSTGCNFFQWADAGGSRTQSAGHPLSLSNSPWSSTTTVRRQTELSASDSAVSLGHVPLWPPPPSAGLRARSTRRGAGTTGRTGSITSRKCGLCGEPGHTRTRCPRANSVD</sequence>
<dbReference type="GO" id="GO:0005634">
    <property type="term" value="C:nucleus"/>
    <property type="evidence" value="ECO:0007669"/>
    <property type="project" value="TreeGrafter"/>
</dbReference>
<feature type="domain" description="Topo IA-type catalytic" evidence="15">
    <location>
        <begin position="567"/>
        <end position="1067"/>
    </location>
</feature>
<dbReference type="InterPro" id="IPR010666">
    <property type="entry name" value="Znf_GRF"/>
</dbReference>
<dbReference type="InterPro" id="IPR000380">
    <property type="entry name" value="Topo_IA"/>
</dbReference>
<dbReference type="GO" id="GO:0031422">
    <property type="term" value="C:RecQ family helicase-topoisomerase III complex"/>
    <property type="evidence" value="ECO:0007669"/>
    <property type="project" value="TreeGrafter"/>
</dbReference>
<dbReference type="Proteomes" id="UP000054324">
    <property type="component" value="Unassembled WGS sequence"/>
</dbReference>
<evidence type="ECO:0000259" key="12">
    <source>
        <dbReference type="PROSITE" id="PS50158"/>
    </source>
</evidence>
<dbReference type="Pfam" id="PF06839">
    <property type="entry name" value="Zn_ribbon_GRF"/>
    <property type="match status" value="2"/>
</dbReference>
<dbReference type="InterPro" id="IPR013825">
    <property type="entry name" value="Topo_IA_cen_sub2"/>
</dbReference>
<evidence type="ECO:0000256" key="1">
    <source>
        <dbReference type="ARBA" id="ARBA00000213"/>
    </source>
</evidence>
<feature type="compositionally biased region" description="Polar residues" evidence="11">
    <location>
        <begin position="1143"/>
        <end position="1153"/>
    </location>
</feature>
<dbReference type="GeneID" id="20328021"/>
<keyword evidence="17" id="KW-1185">Reference proteome</keyword>
<dbReference type="SUPFAM" id="SSF56712">
    <property type="entry name" value="Prokaryotic type I DNA topoisomerase"/>
    <property type="match status" value="1"/>
</dbReference>
<evidence type="ECO:0000256" key="5">
    <source>
        <dbReference type="ARBA" id="ARBA00022771"/>
    </source>
</evidence>
<feature type="domain" description="Toprim" evidence="13">
    <location>
        <begin position="385"/>
        <end position="529"/>
    </location>
</feature>
<reference evidence="16 17" key="1">
    <citation type="submission" date="2013-11" db="EMBL/GenBank/DDBJ databases">
        <title>Opisthorchis viverrini - life in the bile duct.</title>
        <authorList>
            <person name="Young N.D."/>
            <person name="Nagarajan N."/>
            <person name="Lin S.J."/>
            <person name="Korhonen P.K."/>
            <person name="Jex A.R."/>
            <person name="Hall R.S."/>
            <person name="Safavi-Hemami H."/>
            <person name="Kaewkong W."/>
            <person name="Bertrand D."/>
            <person name="Gao S."/>
            <person name="Seet Q."/>
            <person name="Wongkham S."/>
            <person name="Teh B.T."/>
            <person name="Wongkham C."/>
            <person name="Intapan P.M."/>
            <person name="Maleewong W."/>
            <person name="Yang X."/>
            <person name="Hu M."/>
            <person name="Wang Z."/>
            <person name="Hofmann A."/>
            <person name="Sternberg P.W."/>
            <person name="Tan P."/>
            <person name="Wang J."/>
            <person name="Gasser R.B."/>
        </authorList>
    </citation>
    <scope>NUCLEOTIDE SEQUENCE [LARGE SCALE GENOMIC DNA]</scope>
</reference>
<dbReference type="FunFam" id="3.40.50.140:FF:000003">
    <property type="entry name" value="DNA topoisomerase"/>
    <property type="match status" value="1"/>
</dbReference>
<dbReference type="InterPro" id="IPR013826">
    <property type="entry name" value="Topo_IA_cen_sub3"/>
</dbReference>
<feature type="domain" description="GRF-type" evidence="14">
    <location>
        <begin position="1349"/>
        <end position="1391"/>
    </location>
</feature>
<dbReference type="PRINTS" id="PR00417">
    <property type="entry name" value="PRTPISMRASEI"/>
</dbReference>
<evidence type="ECO:0000313" key="17">
    <source>
        <dbReference type="Proteomes" id="UP000054324"/>
    </source>
</evidence>
<keyword evidence="8" id="KW-0238">DNA-binding</keyword>
<keyword evidence="5 10" id="KW-0863">Zinc-finger</keyword>
<dbReference type="InterPro" id="IPR023405">
    <property type="entry name" value="Topo_IA_core_domain"/>
</dbReference>
<dbReference type="CDD" id="cd03362">
    <property type="entry name" value="TOPRIM_TopoIA_TopoIII"/>
    <property type="match status" value="1"/>
</dbReference>
<evidence type="ECO:0000259" key="13">
    <source>
        <dbReference type="PROSITE" id="PS50880"/>
    </source>
</evidence>
<evidence type="ECO:0000256" key="2">
    <source>
        <dbReference type="ARBA" id="ARBA00009446"/>
    </source>
</evidence>
<keyword evidence="6" id="KW-0862">Zinc</keyword>
<dbReference type="OrthoDB" id="430051at2759"/>
<dbReference type="GO" id="GO:0006310">
    <property type="term" value="P:DNA recombination"/>
    <property type="evidence" value="ECO:0007669"/>
    <property type="project" value="TreeGrafter"/>
</dbReference>
<organism evidence="16 17">
    <name type="scientific">Opisthorchis viverrini</name>
    <name type="common">Southeast Asian liver fluke</name>
    <dbReference type="NCBI Taxonomy" id="6198"/>
    <lineage>
        <taxon>Eukaryota</taxon>
        <taxon>Metazoa</taxon>
        <taxon>Spiralia</taxon>
        <taxon>Lophotrochozoa</taxon>
        <taxon>Platyhelminthes</taxon>
        <taxon>Trematoda</taxon>
        <taxon>Digenea</taxon>
        <taxon>Opisthorchiida</taxon>
        <taxon>Opisthorchiata</taxon>
        <taxon>Opisthorchiidae</taxon>
        <taxon>Opisthorchis</taxon>
    </lineage>
</organism>
<dbReference type="RefSeq" id="XP_009169131.1">
    <property type="nucleotide sequence ID" value="XM_009170867.1"/>
</dbReference>
<keyword evidence="7" id="KW-0799">Topoisomerase</keyword>
<dbReference type="Gene3D" id="1.10.290.10">
    <property type="entry name" value="Topoisomerase I, domain 4"/>
    <property type="match status" value="1"/>
</dbReference>
<dbReference type="InterPro" id="IPR013824">
    <property type="entry name" value="Topo_IA_cen_sub1"/>
</dbReference>
<evidence type="ECO:0000256" key="10">
    <source>
        <dbReference type="PROSITE-ProRule" id="PRU00047"/>
    </source>
</evidence>
<dbReference type="PANTHER" id="PTHR11390:SF21">
    <property type="entry name" value="DNA TOPOISOMERASE 3-ALPHA"/>
    <property type="match status" value="1"/>
</dbReference>
<dbReference type="GO" id="GO:0003677">
    <property type="term" value="F:DNA binding"/>
    <property type="evidence" value="ECO:0007669"/>
    <property type="project" value="UniProtKB-KW"/>
</dbReference>
<dbReference type="FunFam" id="1.10.290.10:FF:000001">
    <property type="entry name" value="DNA topoisomerase"/>
    <property type="match status" value="1"/>
</dbReference>
<dbReference type="SMART" id="SM00493">
    <property type="entry name" value="TOPRIM"/>
    <property type="match status" value="1"/>
</dbReference>
<feature type="domain" description="CCHC-type" evidence="12">
    <location>
        <begin position="1570"/>
        <end position="1587"/>
    </location>
</feature>
<dbReference type="PROSITE" id="PS00396">
    <property type="entry name" value="TOPO_IA_1"/>
    <property type="match status" value="1"/>
</dbReference>
<dbReference type="GO" id="GO:0008270">
    <property type="term" value="F:zinc ion binding"/>
    <property type="evidence" value="ECO:0007669"/>
    <property type="project" value="UniProtKB-KW"/>
</dbReference>
<dbReference type="Gene3D" id="2.70.20.10">
    <property type="entry name" value="Topoisomerase I, domain 3"/>
    <property type="match status" value="1"/>
</dbReference>
<feature type="region of interest" description="Disordered" evidence="11">
    <location>
        <begin position="1132"/>
        <end position="1153"/>
    </location>
</feature>
<dbReference type="PROSITE" id="PS50158">
    <property type="entry name" value="ZF_CCHC"/>
    <property type="match status" value="1"/>
</dbReference>
<dbReference type="PROSITE" id="PS51999">
    <property type="entry name" value="ZF_GRF"/>
    <property type="match status" value="2"/>
</dbReference>
<dbReference type="GO" id="GO:0006265">
    <property type="term" value="P:DNA topological change"/>
    <property type="evidence" value="ECO:0007669"/>
    <property type="project" value="InterPro"/>
</dbReference>
<feature type="region of interest" description="Disordered" evidence="11">
    <location>
        <begin position="1263"/>
        <end position="1283"/>
    </location>
</feature>
<keyword evidence="9" id="KW-0413">Isomerase</keyword>
<dbReference type="Pfam" id="PF01131">
    <property type="entry name" value="Topoisom_bac"/>
    <property type="match status" value="2"/>
</dbReference>
<evidence type="ECO:0000259" key="14">
    <source>
        <dbReference type="PROSITE" id="PS51999"/>
    </source>
</evidence>
<dbReference type="CTD" id="20328021"/>
<evidence type="ECO:0000256" key="6">
    <source>
        <dbReference type="ARBA" id="ARBA00022833"/>
    </source>
</evidence>
<comment type="similarity">
    <text evidence="2">Belongs to the type IA topoisomerase family.</text>
</comment>
<dbReference type="InterPro" id="IPR034144">
    <property type="entry name" value="TOPRIM_TopoIII"/>
</dbReference>
<accession>A0A075AEX4</accession>
<dbReference type="FunFam" id="1.10.460.10:FF:000020">
    <property type="entry name" value="DNA topoisomerase 3-alpha"/>
    <property type="match status" value="1"/>
</dbReference>
<proteinExistence type="inferred from homology"/>
<feature type="non-terminal residue" evidence="16">
    <location>
        <position position="1"/>
    </location>
</feature>
<dbReference type="EC" id="5.6.2.1" evidence="3"/>
<evidence type="ECO:0000313" key="16">
    <source>
        <dbReference type="EMBL" id="KER27149.1"/>
    </source>
</evidence>
<dbReference type="EMBL" id="KL596730">
    <property type="protein sequence ID" value="KER27149.1"/>
    <property type="molecule type" value="Genomic_DNA"/>
</dbReference>
<dbReference type="InterPro" id="IPR023406">
    <property type="entry name" value="Topo_IA_AS"/>
</dbReference>
<feature type="compositionally biased region" description="Polar residues" evidence="11">
    <location>
        <begin position="1417"/>
        <end position="1438"/>
    </location>
</feature>
<evidence type="ECO:0000256" key="3">
    <source>
        <dbReference type="ARBA" id="ARBA00012891"/>
    </source>
</evidence>
<dbReference type="GO" id="GO:0003917">
    <property type="term" value="F:DNA topoisomerase type I (single strand cut, ATP-independent) activity"/>
    <property type="evidence" value="ECO:0007669"/>
    <property type="project" value="UniProtKB-EC"/>
</dbReference>
<name>A0A075AEX4_OPIVI</name>
<protein>
    <recommendedName>
        <fullName evidence="3">DNA topoisomerase</fullName>
        <ecNumber evidence="3">5.6.2.1</ecNumber>
    </recommendedName>
</protein>
<feature type="region of interest" description="Disordered" evidence="11">
    <location>
        <begin position="1535"/>
        <end position="1570"/>
    </location>
</feature>
<dbReference type="CDD" id="cd00186">
    <property type="entry name" value="TOP1Ac"/>
    <property type="match status" value="1"/>
</dbReference>
<keyword evidence="4" id="KW-0479">Metal-binding</keyword>
<feature type="compositionally biased region" description="Polar residues" evidence="11">
    <location>
        <begin position="1395"/>
        <end position="1406"/>
    </location>
</feature>
<evidence type="ECO:0000256" key="7">
    <source>
        <dbReference type="ARBA" id="ARBA00023029"/>
    </source>
</evidence>
<dbReference type="PROSITE" id="PS50880">
    <property type="entry name" value="TOPRIM"/>
    <property type="match status" value="1"/>
</dbReference>
<dbReference type="SMART" id="SM00437">
    <property type="entry name" value="TOP1Ac"/>
    <property type="match status" value="1"/>
</dbReference>
<feature type="compositionally biased region" description="Low complexity" evidence="11">
    <location>
        <begin position="1547"/>
        <end position="1570"/>
    </location>
</feature>
<dbReference type="PROSITE" id="PS52039">
    <property type="entry name" value="TOPO_IA_2"/>
    <property type="match status" value="1"/>
</dbReference>
<evidence type="ECO:0000256" key="11">
    <source>
        <dbReference type="SAM" id="MobiDB-lite"/>
    </source>
</evidence>
<comment type="catalytic activity">
    <reaction evidence="1">
        <text>ATP-independent breakage of single-stranded DNA, followed by passage and rejoining.</text>
        <dbReference type="EC" id="5.6.2.1"/>
    </reaction>
</comment>
<feature type="domain" description="GRF-type" evidence="14">
    <location>
        <begin position="1449"/>
        <end position="1496"/>
    </location>
</feature>
<gene>
    <name evidence="16" type="ORF">T265_13854</name>
</gene>
<dbReference type="STRING" id="6198.A0A075AEX4"/>
<evidence type="ECO:0000259" key="15">
    <source>
        <dbReference type="PROSITE" id="PS52039"/>
    </source>
</evidence>
<dbReference type="Gene3D" id="1.10.460.10">
    <property type="entry name" value="Topoisomerase I, domain 2"/>
    <property type="match status" value="2"/>
</dbReference>
<dbReference type="InterPro" id="IPR003602">
    <property type="entry name" value="Topo_IA_DNA-bd_dom"/>
</dbReference>
<evidence type="ECO:0000256" key="8">
    <source>
        <dbReference type="ARBA" id="ARBA00023125"/>
    </source>
</evidence>
<dbReference type="SMART" id="SM00436">
    <property type="entry name" value="TOP1Bc"/>
    <property type="match status" value="1"/>
</dbReference>
<feature type="region of interest" description="Disordered" evidence="11">
    <location>
        <begin position="1395"/>
        <end position="1439"/>
    </location>
</feature>
<evidence type="ECO:0000256" key="4">
    <source>
        <dbReference type="ARBA" id="ARBA00022723"/>
    </source>
</evidence>
<dbReference type="Pfam" id="PF01751">
    <property type="entry name" value="Toprim"/>
    <property type="match status" value="1"/>
</dbReference>
<dbReference type="KEGG" id="ovi:T265_13854"/>